<keyword evidence="3" id="KW-0862">Zinc</keyword>
<organism evidence="6 7">
    <name type="scientific">Hypothenemus hampei</name>
    <name type="common">Coffee berry borer</name>
    <dbReference type="NCBI Taxonomy" id="57062"/>
    <lineage>
        <taxon>Eukaryota</taxon>
        <taxon>Metazoa</taxon>
        <taxon>Ecdysozoa</taxon>
        <taxon>Arthropoda</taxon>
        <taxon>Hexapoda</taxon>
        <taxon>Insecta</taxon>
        <taxon>Pterygota</taxon>
        <taxon>Neoptera</taxon>
        <taxon>Endopterygota</taxon>
        <taxon>Coleoptera</taxon>
        <taxon>Polyphaga</taxon>
        <taxon>Cucujiformia</taxon>
        <taxon>Curculionidae</taxon>
        <taxon>Scolytinae</taxon>
        <taxon>Hypothenemus</taxon>
    </lineage>
</organism>
<dbReference type="InterPro" id="IPR004162">
    <property type="entry name" value="SINA-like_animal"/>
</dbReference>
<name>A0ABD1ECC5_HYPHA</name>
<evidence type="ECO:0000256" key="2">
    <source>
        <dbReference type="ARBA" id="ARBA00022771"/>
    </source>
</evidence>
<evidence type="ECO:0000313" key="7">
    <source>
        <dbReference type="Proteomes" id="UP001566132"/>
    </source>
</evidence>
<evidence type="ECO:0000259" key="5">
    <source>
        <dbReference type="PROSITE" id="PS51081"/>
    </source>
</evidence>
<evidence type="ECO:0000256" key="3">
    <source>
        <dbReference type="ARBA" id="ARBA00022833"/>
    </source>
</evidence>
<dbReference type="GO" id="GO:0008270">
    <property type="term" value="F:zinc ion binding"/>
    <property type="evidence" value="ECO:0007669"/>
    <property type="project" value="UniProtKB-KW"/>
</dbReference>
<keyword evidence="1" id="KW-0479">Metal-binding</keyword>
<dbReference type="AlphaFoldDB" id="A0ABD1ECC5"/>
<proteinExistence type="predicted"/>
<dbReference type="Proteomes" id="UP001566132">
    <property type="component" value="Unassembled WGS sequence"/>
</dbReference>
<evidence type="ECO:0000256" key="4">
    <source>
        <dbReference type="PROSITE-ProRule" id="PRU00455"/>
    </source>
</evidence>
<dbReference type="PANTHER" id="PTHR45877">
    <property type="entry name" value="E3 UBIQUITIN-PROTEIN LIGASE SIAH2"/>
    <property type="match status" value="1"/>
</dbReference>
<dbReference type="InterPro" id="IPR013083">
    <property type="entry name" value="Znf_RING/FYVE/PHD"/>
</dbReference>
<protein>
    <recommendedName>
        <fullName evidence="5">SIAH-type domain-containing protein</fullName>
    </recommendedName>
</protein>
<dbReference type="Gene3D" id="3.30.40.10">
    <property type="entry name" value="Zinc/RING finger domain, C3HC4 (zinc finger)"/>
    <property type="match status" value="1"/>
</dbReference>
<evidence type="ECO:0000256" key="1">
    <source>
        <dbReference type="ARBA" id="ARBA00022723"/>
    </source>
</evidence>
<gene>
    <name evidence="6" type="ORF">ABEB36_012559</name>
</gene>
<dbReference type="Pfam" id="PF21361">
    <property type="entry name" value="Sina_ZnF"/>
    <property type="match status" value="1"/>
</dbReference>
<evidence type="ECO:0000313" key="6">
    <source>
        <dbReference type="EMBL" id="KAL1492061.1"/>
    </source>
</evidence>
<reference evidence="6 7" key="1">
    <citation type="submission" date="2024-05" db="EMBL/GenBank/DDBJ databases">
        <title>Genetic variation in Jamaican populations of the coffee berry borer (Hypothenemus hampei).</title>
        <authorList>
            <person name="Errbii M."/>
            <person name="Myrie A."/>
        </authorList>
    </citation>
    <scope>NUCLEOTIDE SEQUENCE [LARGE SCALE GENOMIC DNA]</scope>
    <source>
        <strain evidence="6">JA-Hopewell-2020-01-JO</strain>
        <tissue evidence="6">Whole body</tissue>
    </source>
</reference>
<feature type="domain" description="SIAH-type" evidence="5">
    <location>
        <begin position="295"/>
        <end position="353"/>
    </location>
</feature>
<dbReference type="EMBL" id="JBDJPC010000009">
    <property type="protein sequence ID" value="KAL1492061.1"/>
    <property type="molecule type" value="Genomic_DNA"/>
</dbReference>
<keyword evidence="2 4" id="KW-0863">Zinc-finger</keyword>
<dbReference type="InterPro" id="IPR013010">
    <property type="entry name" value="Znf_SIAH"/>
</dbReference>
<dbReference type="PANTHER" id="PTHR45877:SF2">
    <property type="entry name" value="E3 UBIQUITIN-PROTEIN LIGASE SINA-RELATED"/>
    <property type="match status" value="1"/>
</dbReference>
<sequence length="455" mass="52423">MQTKIYLCPSDKKHGCSWEGSSNDIYLHFTEEHEDLLCLSDCVSLPLEAESENRLLLVNAEIYLLQTRIENEHLILFLRFLGPREIARNLTYDLEISFGDKILDKRDTVPQQGCFEVPLNRILECFGDVNSINCRLQVTGDFTIYPDVDSHYEDDTCEFDLKNFFATPQNSPTEIREHENVFEQSENHRATWSGNENNQVSAGLTRSLTFTSDDLKRMNIKRQASMRSLTAIEEITESIDLKCSNCEGHLPPPIFLCDEEHNICSNCFKDRQFCSICGNPITAARNTKLEAKCSNSQYLCQNHKSGCTQKLPFPAILEHEINCRYCQYTCPISECGVKAQYKQMVAHLNLIHSSVKIMPSFIAVFQKYQEIFLVTEALGIFYCNWTLEGNKVEWKVKFCGPKGKKFFYELKFKGKNLGDPLLLTKKDDCYVKDLEVSKLKEWKVKIKHSILTITR</sequence>
<comment type="caution">
    <text evidence="6">The sequence shown here is derived from an EMBL/GenBank/DDBJ whole genome shotgun (WGS) entry which is preliminary data.</text>
</comment>
<accession>A0ABD1ECC5</accession>
<dbReference type="PROSITE" id="PS51081">
    <property type="entry name" value="ZF_SIAH"/>
    <property type="match status" value="1"/>
</dbReference>
<keyword evidence="7" id="KW-1185">Reference proteome</keyword>
<dbReference type="SUPFAM" id="SSF49599">
    <property type="entry name" value="TRAF domain-like"/>
    <property type="match status" value="1"/>
</dbReference>